<gene>
    <name evidence="2" type="primary">glpQ1</name>
    <name evidence="2" type="ORF">CKALI_11540</name>
</gene>
<accession>A0A6B8W0L2</accession>
<dbReference type="AlphaFoldDB" id="A0A6B8W0L2"/>
<keyword evidence="2" id="KW-0378">Hydrolase</keyword>
<organism evidence="2 3">
    <name type="scientific">Corynebacterium kalinowskii</name>
    <dbReference type="NCBI Taxonomy" id="2675216"/>
    <lineage>
        <taxon>Bacteria</taxon>
        <taxon>Bacillati</taxon>
        <taxon>Actinomycetota</taxon>
        <taxon>Actinomycetes</taxon>
        <taxon>Mycobacteriales</taxon>
        <taxon>Corynebacteriaceae</taxon>
        <taxon>Corynebacterium</taxon>
    </lineage>
</organism>
<dbReference type="Proteomes" id="UP000427071">
    <property type="component" value="Chromosome"/>
</dbReference>
<dbReference type="KEGG" id="ckw:CKALI_11540"/>
<dbReference type="GO" id="GO:0008889">
    <property type="term" value="F:glycerophosphodiester phosphodiesterase activity"/>
    <property type="evidence" value="ECO:0007669"/>
    <property type="project" value="UniProtKB-EC"/>
</dbReference>
<dbReference type="PROSITE" id="PS51704">
    <property type="entry name" value="GP_PDE"/>
    <property type="match status" value="1"/>
</dbReference>
<dbReference type="Gene3D" id="3.20.20.190">
    <property type="entry name" value="Phosphatidylinositol (PI) phosphodiesterase"/>
    <property type="match status" value="1"/>
</dbReference>
<dbReference type="EMBL" id="CP046452">
    <property type="protein sequence ID" value="QGU03150.1"/>
    <property type="molecule type" value="Genomic_DNA"/>
</dbReference>
<dbReference type="RefSeq" id="WP_156193469.1">
    <property type="nucleotide sequence ID" value="NZ_CP046452.1"/>
</dbReference>
<evidence type="ECO:0000313" key="3">
    <source>
        <dbReference type="Proteomes" id="UP000427071"/>
    </source>
</evidence>
<dbReference type="EC" id="3.1.4.46" evidence="2"/>
<dbReference type="PANTHER" id="PTHR46211">
    <property type="entry name" value="GLYCEROPHOSPHORYL DIESTER PHOSPHODIESTERASE"/>
    <property type="match status" value="1"/>
</dbReference>
<dbReference type="SUPFAM" id="SSF51695">
    <property type="entry name" value="PLC-like phosphodiesterases"/>
    <property type="match status" value="1"/>
</dbReference>
<keyword evidence="3" id="KW-1185">Reference proteome</keyword>
<evidence type="ECO:0000313" key="2">
    <source>
        <dbReference type="EMBL" id="QGU03150.1"/>
    </source>
</evidence>
<dbReference type="Pfam" id="PF03009">
    <property type="entry name" value="GDPD"/>
    <property type="match status" value="1"/>
</dbReference>
<protein>
    <submittedName>
        <fullName evidence="2">Glycerophosphoryl diester phosphodiesterase 1</fullName>
        <ecNumber evidence="2">3.1.4.46</ecNumber>
    </submittedName>
</protein>
<evidence type="ECO:0000259" key="1">
    <source>
        <dbReference type="PROSITE" id="PS51704"/>
    </source>
</evidence>
<feature type="domain" description="GP-PDE" evidence="1">
    <location>
        <begin position="1"/>
        <end position="235"/>
    </location>
</feature>
<sequence>MQIIAHRGDSGAHPELTQIAFESALALGAPAVECDVRLTRDGQLVCVHDSNIERVSNGTGRVENMHYAQLREFNFGTAESPQEPLLLDSLLELMQEYPDRHLYIEAKHPSRYGKMVEEQIVVRLRYAGLLDDPRMHFISFAPLAIRNIQNLAPQLDRILLRDDKPSLSWKTAARWCQPMGLGMSIEAAKANPAELQEYERTYLWTVDDPADMLWAQEHGVDMLATNYPELALRTVS</sequence>
<proteinExistence type="predicted"/>
<dbReference type="InterPro" id="IPR030395">
    <property type="entry name" value="GP_PDE_dom"/>
</dbReference>
<dbReference type="PANTHER" id="PTHR46211:SF13">
    <property type="entry name" value="GLYCEROPHOSPHODIESTER PHOSPHODIESTERASE 1-RELATED"/>
    <property type="match status" value="1"/>
</dbReference>
<reference evidence="3" key="1">
    <citation type="submission" date="2019-11" db="EMBL/GenBank/DDBJ databases">
        <title>Complete genome sequence of Corynebacterium kalinowskii 1959, a novel Corynebacterium species isolated from soil of a small paddock in Vilsendorf, Germany.</title>
        <authorList>
            <person name="Schaffert L."/>
            <person name="Ruwe M."/>
            <person name="Milse J."/>
            <person name="Hanuschka K."/>
            <person name="Ortseifen V."/>
            <person name="Droste J."/>
            <person name="Brandt D."/>
            <person name="Schlueter L."/>
            <person name="Kutter Y."/>
            <person name="Vinke S."/>
            <person name="Viehoefer P."/>
            <person name="Jacob L."/>
            <person name="Luebke N.-C."/>
            <person name="Schulte-Berndt E."/>
            <person name="Hain C."/>
            <person name="Linder M."/>
            <person name="Schmidt P."/>
            <person name="Wollenschlaeger L."/>
            <person name="Luttermann T."/>
            <person name="Thieme E."/>
            <person name="Hassa J."/>
            <person name="Haak M."/>
            <person name="Wittchen M."/>
            <person name="Mentz A."/>
            <person name="Persicke M."/>
            <person name="Busche T."/>
            <person name="Ruckert C."/>
        </authorList>
    </citation>
    <scope>NUCLEOTIDE SEQUENCE [LARGE SCALE GENOMIC DNA]</scope>
    <source>
        <strain evidence="3">1959</strain>
    </source>
</reference>
<name>A0A6B8W0L2_9CORY</name>
<dbReference type="InterPro" id="IPR017946">
    <property type="entry name" value="PLC-like_Pdiesterase_TIM-brl"/>
</dbReference>
<dbReference type="GO" id="GO:0006629">
    <property type="term" value="P:lipid metabolic process"/>
    <property type="evidence" value="ECO:0007669"/>
    <property type="project" value="InterPro"/>
</dbReference>